<evidence type="ECO:0000313" key="1">
    <source>
        <dbReference type="EMBL" id="VDM28281.1"/>
    </source>
</evidence>
<organism evidence="3">
    <name type="scientific">Hydatigena taeniaeformis</name>
    <name type="common">Feline tapeworm</name>
    <name type="synonym">Taenia taeniaeformis</name>
    <dbReference type="NCBI Taxonomy" id="6205"/>
    <lineage>
        <taxon>Eukaryota</taxon>
        <taxon>Metazoa</taxon>
        <taxon>Spiralia</taxon>
        <taxon>Lophotrochozoa</taxon>
        <taxon>Platyhelminthes</taxon>
        <taxon>Cestoda</taxon>
        <taxon>Eucestoda</taxon>
        <taxon>Cyclophyllidea</taxon>
        <taxon>Taeniidae</taxon>
        <taxon>Hydatigera</taxon>
    </lineage>
</organism>
<evidence type="ECO:0000313" key="3">
    <source>
        <dbReference type="WBParaSite" id="TTAC_0000605501-mRNA-1"/>
    </source>
</evidence>
<dbReference type="Proteomes" id="UP000274429">
    <property type="component" value="Unassembled WGS sequence"/>
</dbReference>
<sequence length="85" mass="9801">MTSWTLELAVKSVREDQLTERRKYIGDNSVTHFYGCIDNFTQYRLLCSFVLSDPPRRLAMMKKTMVSPSEGCEAAQFPYICGVLR</sequence>
<gene>
    <name evidence="1" type="ORF">TTAC_LOCUS6040</name>
</gene>
<accession>A0A0R3WZ65</accession>
<reference evidence="1 2" key="2">
    <citation type="submission" date="2018-11" db="EMBL/GenBank/DDBJ databases">
        <authorList>
            <consortium name="Pathogen Informatics"/>
        </authorList>
    </citation>
    <scope>NUCLEOTIDE SEQUENCE [LARGE SCALE GENOMIC DNA]</scope>
</reference>
<reference evidence="3" key="1">
    <citation type="submission" date="2017-02" db="UniProtKB">
        <authorList>
            <consortium name="WormBaseParasite"/>
        </authorList>
    </citation>
    <scope>IDENTIFICATION</scope>
</reference>
<protein>
    <submittedName>
        <fullName evidence="1 3">Uncharacterized protein</fullName>
    </submittedName>
</protein>
<name>A0A0R3WZ65_HYDTA</name>
<proteinExistence type="predicted"/>
<dbReference type="AlphaFoldDB" id="A0A0R3WZ65"/>
<keyword evidence="2" id="KW-1185">Reference proteome</keyword>
<dbReference type="EMBL" id="UYWX01010389">
    <property type="protein sequence ID" value="VDM28281.1"/>
    <property type="molecule type" value="Genomic_DNA"/>
</dbReference>
<evidence type="ECO:0000313" key="2">
    <source>
        <dbReference type="Proteomes" id="UP000274429"/>
    </source>
</evidence>
<dbReference type="WBParaSite" id="TTAC_0000605501-mRNA-1">
    <property type="protein sequence ID" value="TTAC_0000605501-mRNA-1"/>
    <property type="gene ID" value="TTAC_0000605501"/>
</dbReference>